<dbReference type="Proteomes" id="UP001341840">
    <property type="component" value="Unassembled WGS sequence"/>
</dbReference>
<evidence type="ECO:0000313" key="3">
    <source>
        <dbReference type="Proteomes" id="UP001341840"/>
    </source>
</evidence>
<feature type="compositionally biased region" description="Polar residues" evidence="1">
    <location>
        <begin position="23"/>
        <end position="32"/>
    </location>
</feature>
<accession>A0ABU6Z611</accession>
<reference evidence="2 3" key="1">
    <citation type="journal article" date="2023" name="Plants (Basel)">
        <title>Bridging the Gap: Combining Genomics and Transcriptomics Approaches to Understand Stylosanthes scabra, an Orphan Legume from the Brazilian Caatinga.</title>
        <authorList>
            <person name="Ferreira-Neto J.R.C."/>
            <person name="da Silva M.D."/>
            <person name="Binneck E."/>
            <person name="de Melo N.F."/>
            <person name="da Silva R.H."/>
            <person name="de Melo A.L.T.M."/>
            <person name="Pandolfi V."/>
            <person name="Bustamante F.O."/>
            <person name="Brasileiro-Vidal A.C."/>
            <person name="Benko-Iseppon A.M."/>
        </authorList>
    </citation>
    <scope>NUCLEOTIDE SEQUENCE [LARGE SCALE GENOMIC DNA]</scope>
    <source>
        <tissue evidence="2">Leaves</tissue>
    </source>
</reference>
<feature type="region of interest" description="Disordered" evidence="1">
    <location>
        <begin position="1"/>
        <end position="61"/>
    </location>
</feature>
<gene>
    <name evidence="2" type="ORF">PIB30_010480</name>
</gene>
<evidence type="ECO:0000313" key="2">
    <source>
        <dbReference type="EMBL" id="MED6216733.1"/>
    </source>
</evidence>
<dbReference type="EMBL" id="JASCZI010271885">
    <property type="protein sequence ID" value="MED6216733.1"/>
    <property type="molecule type" value="Genomic_DNA"/>
</dbReference>
<keyword evidence="3" id="KW-1185">Reference proteome</keyword>
<name>A0ABU6Z611_9FABA</name>
<proteinExistence type="predicted"/>
<comment type="caution">
    <text evidence="2">The sequence shown here is derived from an EMBL/GenBank/DDBJ whole genome shotgun (WGS) entry which is preliminary data.</text>
</comment>
<protein>
    <submittedName>
        <fullName evidence="2">Uncharacterized protein</fullName>
    </submittedName>
</protein>
<organism evidence="2 3">
    <name type="scientific">Stylosanthes scabra</name>
    <dbReference type="NCBI Taxonomy" id="79078"/>
    <lineage>
        <taxon>Eukaryota</taxon>
        <taxon>Viridiplantae</taxon>
        <taxon>Streptophyta</taxon>
        <taxon>Embryophyta</taxon>
        <taxon>Tracheophyta</taxon>
        <taxon>Spermatophyta</taxon>
        <taxon>Magnoliopsida</taxon>
        <taxon>eudicotyledons</taxon>
        <taxon>Gunneridae</taxon>
        <taxon>Pentapetalae</taxon>
        <taxon>rosids</taxon>
        <taxon>fabids</taxon>
        <taxon>Fabales</taxon>
        <taxon>Fabaceae</taxon>
        <taxon>Papilionoideae</taxon>
        <taxon>50 kb inversion clade</taxon>
        <taxon>dalbergioids sensu lato</taxon>
        <taxon>Dalbergieae</taxon>
        <taxon>Pterocarpus clade</taxon>
        <taxon>Stylosanthes</taxon>
    </lineage>
</organism>
<sequence length="130" mass="14590">MADHRLELMNTNLPPGTGGGNVPSRTPKQPWNTGGWEIDDGRETSVTSDGENLDLERRTPVPRRPVRGSLVLTGKELVEPELPNSGFPQQRALPEKKNWSYLPPRLRSNKAHLTKYPNYLLRARGILARS</sequence>
<evidence type="ECO:0000256" key="1">
    <source>
        <dbReference type="SAM" id="MobiDB-lite"/>
    </source>
</evidence>